<dbReference type="Gene3D" id="3.30.420.10">
    <property type="entry name" value="Ribonuclease H-like superfamily/Ribonuclease H"/>
    <property type="match status" value="1"/>
</dbReference>
<sequence length="203" mass="23616">MWLAKNNELTTGMLKRKLFEVFGVNVSTSLIRKRRSELGWNTVVSKTCKLISKKNKLVRQSWCLDALNNKEDFRNLIFVDENTVEMSFSGRLFFHQPGSKIQKICARRPTPKHAYTVHVWAGISYRERTSICIFNGVMDSVVYQDILDKNCIPFVEERFPDGYRLYQDNDSKHKSKSTRDWMAEKGILDNVIVLPSLCICLRT</sequence>
<dbReference type="InterPro" id="IPR036397">
    <property type="entry name" value="RNaseH_sf"/>
</dbReference>
<dbReference type="InParanoid" id="K1QUY7"/>
<dbReference type="EMBL" id="JH818191">
    <property type="protein sequence ID" value="EKC25386.1"/>
    <property type="molecule type" value="Genomic_DNA"/>
</dbReference>
<name>K1QUY7_MAGGI</name>
<dbReference type="GO" id="GO:0003676">
    <property type="term" value="F:nucleic acid binding"/>
    <property type="evidence" value="ECO:0007669"/>
    <property type="project" value="InterPro"/>
</dbReference>
<dbReference type="PANTHER" id="PTHR23022:SF134">
    <property type="entry name" value="TRANSPOSABLE ELEMENT TC1 TRANSPOSASE"/>
    <property type="match status" value="1"/>
</dbReference>
<proteinExistence type="predicted"/>
<dbReference type="AlphaFoldDB" id="K1QUY7"/>
<dbReference type="HOGENOM" id="CLU_1350064_0_0_1"/>
<organism evidence="1">
    <name type="scientific">Magallana gigas</name>
    <name type="common">Pacific oyster</name>
    <name type="synonym">Crassostrea gigas</name>
    <dbReference type="NCBI Taxonomy" id="29159"/>
    <lineage>
        <taxon>Eukaryota</taxon>
        <taxon>Metazoa</taxon>
        <taxon>Spiralia</taxon>
        <taxon>Lophotrochozoa</taxon>
        <taxon>Mollusca</taxon>
        <taxon>Bivalvia</taxon>
        <taxon>Autobranchia</taxon>
        <taxon>Pteriomorphia</taxon>
        <taxon>Ostreida</taxon>
        <taxon>Ostreoidea</taxon>
        <taxon>Ostreidae</taxon>
        <taxon>Magallana</taxon>
    </lineage>
</organism>
<accession>K1QUY7</accession>
<dbReference type="InterPro" id="IPR052338">
    <property type="entry name" value="Transposase_5"/>
</dbReference>
<reference evidence="1" key="1">
    <citation type="journal article" date="2012" name="Nature">
        <title>The oyster genome reveals stress adaptation and complexity of shell formation.</title>
        <authorList>
            <person name="Zhang G."/>
            <person name="Fang X."/>
            <person name="Guo X."/>
            <person name="Li L."/>
            <person name="Luo R."/>
            <person name="Xu F."/>
            <person name="Yang P."/>
            <person name="Zhang L."/>
            <person name="Wang X."/>
            <person name="Qi H."/>
            <person name="Xiong Z."/>
            <person name="Que H."/>
            <person name="Xie Y."/>
            <person name="Holland P.W."/>
            <person name="Paps J."/>
            <person name="Zhu Y."/>
            <person name="Wu F."/>
            <person name="Chen Y."/>
            <person name="Wang J."/>
            <person name="Peng C."/>
            <person name="Meng J."/>
            <person name="Yang L."/>
            <person name="Liu J."/>
            <person name="Wen B."/>
            <person name="Zhang N."/>
            <person name="Huang Z."/>
            <person name="Zhu Q."/>
            <person name="Feng Y."/>
            <person name="Mount A."/>
            <person name="Hedgecock D."/>
            <person name="Xu Z."/>
            <person name="Liu Y."/>
            <person name="Domazet-Loso T."/>
            <person name="Du Y."/>
            <person name="Sun X."/>
            <person name="Zhang S."/>
            <person name="Liu B."/>
            <person name="Cheng P."/>
            <person name="Jiang X."/>
            <person name="Li J."/>
            <person name="Fan D."/>
            <person name="Wang W."/>
            <person name="Fu W."/>
            <person name="Wang T."/>
            <person name="Wang B."/>
            <person name="Zhang J."/>
            <person name="Peng Z."/>
            <person name="Li Y."/>
            <person name="Li N."/>
            <person name="Wang J."/>
            <person name="Chen M."/>
            <person name="He Y."/>
            <person name="Tan F."/>
            <person name="Song X."/>
            <person name="Zheng Q."/>
            <person name="Huang R."/>
            <person name="Yang H."/>
            <person name="Du X."/>
            <person name="Chen L."/>
            <person name="Yang M."/>
            <person name="Gaffney P.M."/>
            <person name="Wang S."/>
            <person name="Luo L."/>
            <person name="She Z."/>
            <person name="Ming Y."/>
            <person name="Huang W."/>
            <person name="Zhang S."/>
            <person name="Huang B."/>
            <person name="Zhang Y."/>
            <person name="Qu T."/>
            <person name="Ni P."/>
            <person name="Miao G."/>
            <person name="Wang J."/>
            <person name="Wang Q."/>
            <person name="Steinberg C.E."/>
            <person name="Wang H."/>
            <person name="Li N."/>
            <person name="Qian L."/>
            <person name="Zhang G."/>
            <person name="Li Y."/>
            <person name="Yang H."/>
            <person name="Liu X."/>
            <person name="Wang J."/>
            <person name="Yin Y."/>
            <person name="Wang J."/>
        </authorList>
    </citation>
    <scope>NUCLEOTIDE SEQUENCE [LARGE SCALE GENOMIC DNA]</scope>
    <source>
        <strain evidence="1">05x7-T-G4-1.051#20</strain>
    </source>
</reference>
<gene>
    <name evidence="1" type="ORF">CGI_10009945</name>
</gene>
<evidence type="ECO:0000313" key="1">
    <source>
        <dbReference type="EMBL" id="EKC25386.1"/>
    </source>
</evidence>
<protein>
    <submittedName>
        <fullName evidence="1">Transposable element Tcb2 transposase</fullName>
    </submittedName>
</protein>
<dbReference type="PANTHER" id="PTHR23022">
    <property type="entry name" value="TRANSPOSABLE ELEMENT-RELATED"/>
    <property type="match status" value="1"/>
</dbReference>